<feature type="region of interest" description="Disordered" evidence="1">
    <location>
        <begin position="1"/>
        <end position="22"/>
    </location>
</feature>
<evidence type="ECO:0000313" key="2">
    <source>
        <dbReference type="EMBL" id="PNI77448.1"/>
    </source>
</evidence>
<evidence type="ECO:0000256" key="1">
    <source>
        <dbReference type="SAM" id="MobiDB-lite"/>
    </source>
</evidence>
<dbReference type="AlphaFoldDB" id="A0A2J8P0A2"/>
<dbReference type="Proteomes" id="UP000236370">
    <property type="component" value="Unassembled WGS sequence"/>
</dbReference>
<organism evidence="2 3">
    <name type="scientific">Pan troglodytes</name>
    <name type="common">Chimpanzee</name>
    <dbReference type="NCBI Taxonomy" id="9598"/>
    <lineage>
        <taxon>Eukaryota</taxon>
        <taxon>Metazoa</taxon>
        <taxon>Chordata</taxon>
        <taxon>Craniata</taxon>
        <taxon>Vertebrata</taxon>
        <taxon>Euteleostomi</taxon>
        <taxon>Mammalia</taxon>
        <taxon>Eutheria</taxon>
        <taxon>Euarchontoglires</taxon>
        <taxon>Primates</taxon>
        <taxon>Haplorrhini</taxon>
        <taxon>Catarrhini</taxon>
        <taxon>Hominidae</taxon>
        <taxon>Pan</taxon>
    </lineage>
</organism>
<reference evidence="2 3" key="1">
    <citation type="submission" date="2017-12" db="EMBL/GenBank/DDBJ databases">
        <title>High-resolution comparative analysis of great ape genomes.</title>
        <authorList>
            <person name="Pollen A."/>
            <person name="Hastie A."/>
            <person name="Hormozdiari F."/>
            <person name="Dougherty M."/>
            <person name="Liu R."/>
            <person name="Chaisson M."/>
            <person name="Hoppe E."/>
            <person name="Hill C."/>
            <person name="Pang A."/>
            <person name="Hillier L."/>
            <person name="Baker C."/>
            <person name="Armstrong J."/>
            <person name="Shendure J."/>
            <person name="Paten B."/>
            <person name="Wilson R."/>
            <person name="Chao H."/>
            <person name="Schneider V."/>
            <person name="Ventura M."/>
            <person name="Kronenberg Z."/>
            <person name="Murali S."/>
            <person name="Gordon D."/>
            <person name="Cantsilieris S."/>
            <person name="Munson K."/>
            <person name="Nelson B."/>
            <person name="Raja A."/>
            <person name="Underwood J."/>
            <person name="Diekhans M."/>
            <person name="Fiddes I."/>
            <person name="Haussler D."/>
            <person name="Eichler E."/>
        </authorList>
    </citation>
    <scope>NUCLEOTIDE SEQUENCE [LARGE SCALE GENOMIC DNA]</scope>
    <source>
        <strain evidence="2">Yerkes chimp pedigree #C0471</strain>
    </source>
</reference>
<sequence>MATTAAPAGGARNGAGPEWGGFEENIQQWKNKALNPGMSRGLNGWNRKVLHSRSHCLHRAEAQL</sequence>
<protein>
    <submittedName>
        <fullName evidence="2">YIPF3 isoform 4</fullName>
    </submittedName>
</protein>
<comment type="caution">
    <text evidence="2">The sequence shown here is derived from an EMBL/GenBank/DDBJ whole genome shotgun (WGS) entry which is preliminary data.</text>
</comment>
<accession>A0A2J8P0A2</accession>
<dbReference type="EMBL" id="NBAG03000221">
    <property type="protein sequence ID" value="PNI77448.1"/>
    <property type="molecule type" value="Genomic_DNA"/>
</dbReference>
<gene>
    <name evidence="2" type="ORF">CK820_G0007270</name>
</gene>
<feature type="compositionally biased region" description="Low complexity" evidence="1">
    <location>
        <begin position="1"/>
        <end position="10"/>
    </location>
</feature>
<evidence type="ECO:0000313" key="3">
    <source>
        <dbReference type="Proteomes" id="UP000236370"/>
    </source>
</evidence>
<proteinExistence type="predicted"/>
<name>A0A2J8P0A2_PANTR</name>